<feature type="region of interest" description="Disordered" evidence="1">
    <location>
        <begin position="803"/>
        <end position="842"/>
    </location>
</feature>
<feature type="compositionally biased region" description="Polar residues" evidence="1">
    <location>
        <begin position="1004"/>
        <end position="1018"/>
    </location>
</feature>
<comment type="caution">
    <text evidence="2">The sequence shown here is derived from an EMBL/GenBank/DDBJ whole genome shotgun (WGS) entry which is preliminary data.</text>
</comment>
<feature type="compositionally biased region" description="Polar residues" evidence="1">
    <location>
        <begin position="153"/>
        <end position="189"/>
    </location>
</feature>
<feature type="region of interest" description="Disordered" evidence="1">
    <location>
        <begin position="316"/>
        <end position="342"/>
    </location>
</feature>
<feature type="compositionally biased region" description="Polar residues" evidence="1">
    <location>
        <begin position="934"/>
        <end position="943"/>
    </location>
</feature>
<feature type="region of interest" description="Disordered" evidence="1">
    <location>
        <begin position="883"/>
        <end position="943"/>
    </location>
</feature>
<dbReference type="EMBL" id="SJOL01008692">
    <property type="protein sequence ID" value="TGZ59782.1"/>
    <property type="molecule type" value="Genomic_DNA"/>
</dbReference>
<feature type="compositionally biased region" description="Polar residues" evidence="1">
    <location>
        <begin position="803"/>
        <end position="812"/>
    </location>
</feature>
<feature type="compositionally biased region" description="Polar residues" evidence="1">
    <location>
        <begin position="1048"/>
        <end position="1064"/>
    </location>
</feature>
<feature type="compositionally biased region" description="Low complexity" evidence="1">
    <location>
        <begin position="823"/>
        <end position="834"/>
    </location>
</feature>
<organism evidence="2 3">
    <name type="scientific">Opisthorchis felineus</name>
    <dbReference type="NCBI Taxonomy" id="147828"/>
    <lineage>
        <taxon>Eukaryota</taxon>
        <taxon>Metazoa</taxon>
        <taxon>Spiralia</taxon>
        <taxon>Lophotrochozoa</taxon>
        <taxon>Platyhelminthes</taxon>
        <taxon>Trematoda</taxon>
        <taxon>Digenea</taxon>
        <taxon>Opisthorchiida</taxon>
        <taxon>Opisthorchiata</taxon>
        <taxon>Opisthorchiidae</taxon>
        <taxon>Opisthorchis</taxon>
    </lineage>
</organism>
<dbReference type="OrthoDB" id="10035553at2759"/>
<feature type="region of interest" description="Disordered" evidence="1">
    <location>
        <begin position="372"/>
        <end position="422"/>
    </location>
</feature>
<feature type="compositionally biased region" description="Polar residues" evidence="1">
    <location>
        <begin position="47"/>
        <end position="59"/>
    </location>
</feature>
<accession>A0A4S2L953</accession>
<feature type="compositionally biased region" description="Polar residues" evidence="1">
    <location>
        <begin position="486"/>
        <end position="526"/>
    </location>
</feature>
<evidence type="ECO:0000313" key="2">
    <source>
        <dbReference type="EMBL" id="TGZ59782.1"/>
    </source>
</evidence>
<feature type="compositionally biased region" description="Basic and acidic residues" evidence="1">
    <location>
        <begin position="64"/>
        <end position="76"/>
    </location>
</feature>
<feature type="compositionally biased region" description="Basic and acidic residues" evidence="1">
    <location>
        <begin position="455"/>
        <end position="464"/>
    </location>
</feature>
<protein>
    <submittedName>
        <fullName evidence="2">Uncharacterized protein</fullName>
    </submittedName>
</protein>
<feature type="region of interest" description="Disordered" evidence="1">
    <location>
        <begin position="651"/>
        <end position="703"/>
    </location>
</feature>
<feature type="region of interest" description="Disordered" evidence="1">
    <location>
        <begin position="1004"/>
        <end position="1106"/>
    </location>
</feature>
<evidence type="ECO:0000256" key="1">
    <source>
        <dbReference type="SAM" id="MobiDB-lite"/>
    </source>
</evidence>
<feature type="compositionally biased region" description="Polar residues" evidence="1">
    <location>
        <begin position="236"/>
        <end position="250"/>
    </location>
</feature>
<dbReference type="Proteomes" id="UP000308267">
    <property type="component" value="Unassembled WGS sequence"/>
</dbReference>
<keyword evidence="3" id="KW-1185">Reference proteome</keyword>
<reference evidence="2 3" key="1">
    <citation type="journal article" date="2019" name="BMC Genomics">
        <title>New insights from Opisthorchis felineus genome: update on genomics of the epidemiologically important liver flukes.</title>
        <authorList>
            <person name="Ershov N.I."/>
            <person name="Mordvinov V.A."/>
            <person name="Prokhortchouk E.B."/>
            <person name="Pakharukova M.Y."/>
            <person name="Gunbin K.V."/>
            <person name="Ustyantsev K."/>
            <person name="Genaev M.A."/>
            <person name="Blinov A.G."/>
            <person name="Mazur A."/>
            <person name="Boulygina E."/>
            <person name="Tsygankova S."/>
            <person name="Khrameeva E."/>
            <person name="Chekanov N."/>
            <person name="Fan G."/>
            <person name="Xiao A."/>
            <person name="Zhang H."/>
            <person name="Xu X."/>
            <person name="Yang H."/>
            <person name="Solovyev V."/>
            <person name="Lee S.M."/>
            <person name="Liu X."/>
            <person name="Afonnikov D.A."/>
            <person name="Skryabin K.G."/>
        </authorList>
    </citation>
    <scope>NUCLEOTIDE SEQUENCE [LARGE SCALE GENOMIC DNA]</scope>
    <source>
        <strain evidence="2">AK-0245</strain>
        <tissue evidence="2">Whole organism</tissue>
    </source>
</reference>
<sequence>MTRSPTGRDRPESTLSNNDSLLQEFREFEAQIYSGIGVPEQDLHQEIAQSSSLSISNPNGLPIQEDRTFDPEHQAPLDESPDELEPVNPHPILPFAREDPIETHDLVVAKMAADGAVWVPQSTPPVQHPNRRSNPPDSLRWYSAEIEEDRLRSPTNVSNPSWPGLNTSQQRLPQTDRIQQFGISTSNPLGSFERISPSSSIAPPNRSHPNHANQQQSATSRIPTSSSPCTAPESIKTLNSNHEPKQPCTSNPVLYAQQAQTDSTRAELEARLNQEVARRKQQDDYIRQLQTYYDNLLAKHALAEVTIDQLRMGAQVRTDSEERRSVGFDSSSSRPSFGGGLRRSMQYLSQPVGPQTPSRSGSVFLSNIGQLRPNFGETPTSRYASTPYLRLPSPSIENKHLPPPPYPPSSSIQQNNQSRLSEVDVNRIRSSLENAEHSRYDLTNSVSGGTLRRRPSVEMPHDRQQTQSSTGERNHPGPLPSDKFQDTTPSRIGSSQYLSRQTVSVPNPPLQQSVTVLDGQRQSSPDSMLPVHPETSSSPTDTIQCSDSVRMHVLFNIGKLQASLTGHQRRFVETGEAPTRAQLDSYREDYSLLKKCFQAAKQHWRDLFSSAEKFDSDASMDKDIFQLGLQLDDLEACFRIKNSILNLPPDTVDGGIHSSQPSDSHHSADLTTHSHGTGTSSSPRHSNSLAENESYPSSLHSSSPVKDNFCALDSLYLHLMDQYKTACKQLPLTSDRAQQLHDLMKHLFDLAHAADGQSSVIPTADELENLLQMDGDARKLDEEVNRMSLRGKKLSVDSQVTYNSTASSTGVNRRSIKANEFQSSPSSSSSSARSSHLRNRSYANSRSVPVTIMHVPPQSTQLDVSSSTTQDSGLFISSVASVRSKTKTKLPNRTTPRLSSNSTAHERCPIPADLDASSTVQSTPTYSKTRERVSGSSLPHSNSVFLSTRKTNQLSRASQTPPLQSTVEPVVRYRNTKAEALNLNRIDERPLCTSRMCVTENAATQPTRMVPSIQQRQQPVMEKSGEADSNSDPYVTSDEEERTRSADDCSTQSDYSVKLTSPTSRIDHAHRTPPHHTSSTITVPIYTSNSKAPFPTSDTTVDPPNSSLKQLFRRQLNRRISARTARVVPTTCSAAVSRPMLSEGVKPARCYVVLDPGECDVYPPPPAYASSCRCCNTARSVSNLNSCSLACRCFTCGGTGELPVSFRDSMASLANPDPHGVPCVACPSSPLRRRVMSHSNLVGPEAHYSVREYSAWGGHRYYFHEFQRPYSHQQHRHHHHTEVHS</sequence>
<feature type="region of interest" description="Disordered" evidence="1">
    <location>
        <begin position="150"/>
        <end position="250"/>
    </location>
</feature>
<feature type="region of interest" description="Disordered" evidence="1">
    <location>
        <begin position="439"/>
        <end position="543"/>
    </location>
</feature>
<feature type="compositionally biased region" description="Polar residues" evidence="1">
    <location>
        <begin position="1075"/>
        <end position="1106"/>
    </location>
</feature>
<name>A0A4S2L953_OPIFE</name>
<feature type="compositionally biased region" description="Polar residues" evidence="1">
    <location>
        <begin position="210"/>
        <end position="229"/>
    </location>
</feature>
<feature type="compositionally biased region" description="Polar residues" evidence="1">
    <location>
        <begin position="916"/>
        <end position="927"/>
    </location>
</feature>
<feature type="compositionally biased region" description="Low complexity" evidence="1">
    <location>
        <begin position="694"/>
        <end position="703"/>
    </location>
</feature>
<feature type="compositionally biased region" description="Polar residues" evidence="1">
    <location>
        <begin position="534"/>
        <end position="543"/>
    </location>
</feature>
<evidence type="ECO:0000313" key="3">
    <source>
        <dbReference type="Proteomes" id="UP000308267"/>
    </source>
</evidence>
<proteinExistence type="predicted"/>
<feature type="compositionally biased region" description="Polar residues" evidence="1">
    <location>
        <begin position="891"/>
        <end position="903"/>
    </location>
</feature>
<feature type="compositionally biased region" description="Low complexity" evidence="1">
    <location>
        <begin position="671"/>
        <end position="682"/>
    </location>
</feature>
<gene>
    <name evidence="2" type="ORF">CRM22_008894</name>
</gene>
<feature type="region of interest" description="Disordered" evidence="1">
    <location>
        <begin position="43"/>
        <end position="86"/>
    </location>
</feature>